<evidence type="ECO:0000313" key="15">
    <source>
        <dbReference type="EMBL" id="MDM5263153.1"/>
    </source>
</evidence>
<name>A0ABT7QPY2_9BACT</name>
<dbReference type="Proteomes" id="UP001169066">
    <property type="component" value="Unassembled WGS sequence"/>
</dbReference>
<evidence type="ECO:0000256" key="9">
    <source>
        <dbReference type="ARBA" id="ARBA00022989"/>
    </source>
</evidence>
<dbReference type="PROSITE" id="PS51103">
    <property type="entry name" value="PTS_EIIC_TYPE_1"/>
    <property type="match status" value="1"/>
</dbReference>
<evidence type="ECO:0000256" key="1">
    <source>
        <dbReference type="ARBA" id="ARBA00004651"/>
    </source>
</evidence>
<dbReference type="InterPro" id="IPR003352">
    <property type="entry name" value="PTS_EIIC"/>
</dbReference>
<comment type="caution">
    <text evidence="15">The sequence shown here is derived from an EMBL/GenBank/DDBJ whole genome shotgun (WGS) entry which is preliminary data.</text>
</comment>
<dbReference type="RefSeq" id="WP_289401262.1">
    <property type="nucleotide sequence ID" value="NZ_JAQIBC010000001.1"/>
</dbReference>
<evidence type="ECO:0000259" key="14">
    <source>
        <dbReference type="PROSITE" id="PS51103"/>
    </source>
</evidence>
<dbReference type="SUPFAM" id="SSF55604">
    <property type="entry name" value="Glucose permease domain IIB"/>
    <property type="match status" value="1"/>
</dbReference>
<dbReference type="EMBL" id="JAQIBC010000001">
    <property type="protein sequence ID" value="MDM5263153.1"/>
    <property type="molecule type" value="Genomic_DNA"/>
</dbReference>
<reference evidence="15" key="1">
    <citation type="submission" date="2023-01" db="EMBL/GenBank/DDBJ databases">
        <title>Sulfurovum sp. XTW-4 genome assembly.</title>
        <authorList>
            <person name="Wang J."/>
        </authorList>
    </citation>
    <scope>NUCLEOTIDE SEQUENCE</scope>
    <source>
        <strain evidence="15">XTW-4</strain>
    </source>
</reference>
<keyword evidence="4" id="KW-0762">Sugar transport</keyword>
<evidence type="ECO:0000256" key="5">
    <source>
        <dbReference type="ARBA" id="ARBA00022679"/>
    </source>
</evidence>
<keyword evidence="16" id="KW-1185">Reference proteome</keyword>
<protein>
    <submittedName>
        <fullName evidence="15">PTS transporter subunit EIIC</fullName>
    </submittedName>
</protein>
<organism evidence="15 16">
    <name type="scientific">Sulfurovum xiamenensis</name>
    <dbReference type="NCBI Taxonomy" id="3019066"/>
    <lineage>
        <taxon>Bacteria</taxon>
        <taxon>Pseudomonadati</taxon>
        <taxon>Campylobacterota</taxon>
        <taxon>Epsilonproteobacteria</taxon>
        <taxon>Campylobacterales</taxon>
        <taxon>Sulfurovaceae</taxon>
        <taxon>Sulfurovum</taxon>
    </lineage>
</organism>
<feature type="transmembrane region" description="Helical" evidence="12">
    <location>
        <begin position="47"/>
        <end position="65"/>
    </location>
</feature>
<dbReference type="NCBIfam" id="TIGR00826">
    <property type="entry name" value="EIIB_glc"/>
    <property type="match status" value="1"/>
</dbReference>
<keyword evidence="6" id="KW-0598">Phosphotransferase system</keyword>
<gene>
    <name evidence="15" type="ORF">PF327_02985</name>
</gene>
<feature type="transmembrane region" description="Helical" evidence="12">
    <location>
        <begin position="72"/>
        <end position="91"/>
    </location>
</feature>
<comment type="subcellular location">
    <subcellularLocation>
        <location evidence="1">Cell membrane</location>
        <topology evidence="1">Multi-pass membrane protein</topology>
    </subcellularLocation>
</comment>
<feature type="transmembrane region" description="Helical" evidence="12">
    <location>
        <begin position="230"/>
        <end position="252"/>
    </location>
</feature>
<dbReference type="PROSITE" id="PS51098">
    <property type="entry name" value="PTS_EIIB_TYPE_1"/>
    <property type="match status" value="1"/>
</dbReference>
<keyword evidence="3" id="KW-1003">Cell membrane</keyword>
<feature type="domain" description="PTS EIIC type-1" evidence="14">
    <location>
        <begin position="1"/>
        <end position="372"/>
    </location>
</feature>
<feature type="domain" description="PTS EIIB type-1" evidence="13">
    <location>
        <begin position="380"/>
        <end position="459"/>
    </location>
</feature>
<evidence type="ECO:0000259" key="13">
    <source>
        <dbReference type="PROSITE" id="PS51098"/>
    </source>
</evidence>
<keyword evidence="7 12" id="KW-0812">Transmembrane</keyword>
<feature type="transmembrane region" description="Helical" evidence="12">
    <location>
        <begin position="264"/>
        <end position="280"/>
    </location>
</feature>
<evidence type="ECO:0000256" key="12">
    <source>
        <dbReference type="SAM" id="Phobius"/>
    </source>
</evidence>
<dbReference type="PROSITE" id="PS01035">
    <property type="entry name" value="PTS_EIIB_TYPE_1_CYS"/>
    <property type="match status" value="1"/>
</dbReference>
<proteinExistence type="predicted"/>
<sequence>MFNLLQRIGKALMTPIAVLPVAALLLRLGFGDIFDGHIALIMKSAGDAIFSHLDLLFGIGIAYGLAKNNDGAAALSGAIGVLIAKAVYLSIDKEVNMGVFVGIIIGVIAGTLYNRYHAIKLPEFLGFFGGKRFVPIITAISAIGVGILAGYFWHFAQSGIDAFSNAIIGLKETGTFIYGTLNRLLIPLGLHHILNSVFWFQLGEYTYLQEGVQVVANGDLHRFFAGDKTAGIYMSGFYVVMMFGLPAMAYAIYLNTPKHYRKKVGAILAGVAFTSFLTGITEPLEFLFLFVAPLLFVLHALLTGLALAAAQMLDIHAGFGFSAGFIDYVINYKLATKPLLILPLGAVFSLIYFFTSYYTIKLFKLTIFKEMIEEKTIESDEETQAFIAALGGEDNIIHTDACITRLRMQVHDSSLLKDDALIRLGAKGVIRPDRRSVQVVLGTKAESVAEKIKAFLHRG</sequence>
<feature type="transmembrane region" description="Helical" evidence="12">
    <location>
        <begin position="286"/>
        <end position="308"/>
    </location>
</feature>
<evidence type="ECO:0000256" key="2">
    <source>
        <dbReference type="ARBA" id="ARBA00022448"/>
    </source>
</evidence>
<evidence type="ECO:0000256" key="10">
    <source>
        <dbReference type="ARBA" id="ARBA00023136"/>
    </source>
</evidence>
<keyword evidence="5" id="KW-0808">Transferase</keyword>
<feature type="active site" description="Phosphocysteine intermediate; for EIIB activity" evidence="11">
    <location>
        <position position="402"/>
    </location>
</feature>
<accession>A0ABT7QPY2</accession>
<dbReference type="InterPro" id="IPR018113">
    <property type="entry name" value="PTrfase_EIIB_Cys"/>
</dbReference>
<feature type="transmembrane region" description="Helical" evidence="12">
    <location>
        <begin position="340"/>
        <end position="360"/>
    </location>
</feature>
<dbReference type="PANTHER" id="PTHR30009:SF4">
    <property type="entry name" value="PTS SYSTEM N-ACETYLGLUCOSAMINE-SPECIFIC EIICBA COMPONENT"/>
    <property type="match status" value="1"/>
</dbReference>
<evidence type="ECO:0000256" key="3">
    <source>
        <dbReference type="ARBA" id="ARBA00022475"/>
    </source>
</evidence>
<keyword evidence="9 12" id="KW-1133">Transmembrane helix</keyword>
<keyword evidence="8" id="KW-0418">Kinase</keyword>
<dbReference type="InterPro" id="IPR036878">
    <property type="entry name" value="Glu_permease_IIB"/>
</dbReference>
<dbReference type="Pfam" id="PF00367">
    <property type="entry name" value="PTS_EIIB"/>
    <property type="match status" value="1"/>
</dbReference>
<keyword evidence="2" id="KW-0813">Transport</keyword>
<dbReference type="InterPro" id="IPR050429">
    <property type="entry name" value="PTS_Glucose_EIICBA"/>
</dbReference>
<evidence type="ECO:0000256" key="6">
    <source>
        <dbReference type="ARBA" id="ARBA00022683"/>
    </source>
</evidence>
<dbReference type="CDD" id="cd00212">
    <property type="entry name" value="PTS_IIB_glc"/>
    <property type="match status" value="1"/>
</dbReference>
<dbReference type="InterPro" id="IPR001996">
    <property type="entry name" value="PTS_IIB_1"/>
</dbReference>
<keyword evidence="10 12" id="KW-0472">Membrane</keyword>
<dbReference type="PANTHER" id="PTHR30009">
    <property type="entry name" value="CYTOCHROME C-TYPE SYNTHESIS PROTEIN AND PTS TRANSMEMBRANE COMPONENT"/>
    <property type="match status" value="1"/>
</dbReference>
<dbReference type="Pfam" id="PF02378">
    <property type="entry name" value="PTS_EIIC"/>
    <property type="match status" value="1"/>
</dbReference>
<dbReference type="InterPro" id="IPR013013">
    <property type="entry name" value="PTS_EIIC_1"/>
</dbReference>
<dbReference type="Gene3D" id="3.30.1360.60">
    <property type="entry name" value="Glucose permease domain IIB"/>
    <property type="match status" value="1"/>
</dbReference>
<evidence type="ECO:0000256" key="7">
    <source>
        <dbReference type="ARBA" id="ARBA00022692"/>
    </source>
</evidence>
<evidence type="ECO:0000256" key="8">
    <source>
        <dbReference type="ARBA" id="ARBA00022777"/>
    </source>
</evidence>
<evidence type="ECO:0000256" key="11">
    <source>
        <dbReference type="PROSITE-ProRule" id="PRU00421"/>
    </source>
</evidence>
<evidence type="ECO:0000313" key="16">
    <source>
        <dbReference type="Proteomes" id="UP001169066"/>
    </source>
</evidence>
<feature type="transmembrane region" description="Helical" evidence="12">
    <location>
        <begin position="97"/>
        <end position="113"/>
    </location>
</feature>
<feature type="transmembrane region" description="Helical" evidence="12">
    <location>
        <begin position="133"/>
        <end position="153"/>
    </location>
</feature>
<evidence type="ECO:0000256" key="4">
    <source>
        <dbReference type="ARBA" id="ARBA00022597"/>
    </source>
</evidence>